<accession>A0A1U7J1L6</accession>
<keyword evidence="1" id="KW-0812">Transmembrane</keyword>
<feature type="transmembrane region" description="Helical" evidence="1">
    <location>
        <begin position="12"/>
        <end position="34"/>
    </location>
</feature>
<proteinExistence type="predicted"/>
<dbReference type="AlphaFoldDB" id="A0A1U7J1L6"/>
<sequence length="177" mass="20067">MNSNSALKDYIPLFQTLIGGLLTFIGGLLGSVLIQQRQRHLERKSLASAFHGEIQALIGIVQKRQYIQGIKNAINDLKSGKRITYQMRVTRKYFNVYDENLDKIGILPCPLPEMIVELYTIMTAVLEDLDVINESEFYDADPEVVISHLSELKSLFEYAIESGMKISQKIKSMKLLA</sequence>
<dbReference type="OrthoDB" id="7352269at2"/>
<organism evidence="2 3">
    <name type="scientific">Phormidium tenue NIES-30</name>
    <dbReference type="NCBI Taxonomy" id="549789"/>
    <lineage>
        <taxon>Bacteria</taxon>
        <taxon>Bacillati</taxon>
        <taxon>Cyanobacteriota</taxon>
        <taxon>Cyanophyceae</taxon>
        <taxon>Oscillatoriophycideae</taxon>
        <taxon>Oscillatoriales</taxon>
        <taxon>Oscillatoriaceae</taxon>
        <taxon>Phormidium</taxon>
    </lineage>
</organism>
<comment type="caution">
    <text evidence="2">The sequence shown here is derived from an EMBL/GenBank/DDBJ whole genome shotgun (WGS) entry which is preliminary data.</text>
</comment>
<evidence type="ECO:0000313" key="3">
    <source>
        <dbReference type="Proteomes" id="UP000185557"/>
    </source>
</evidence>
<name>A0A1U7J1L6_9CYAN</name>
<dbReference type="Proteomes" id="UP000185557">
    <property type="component" value="Unassembled WGS sequence"/>
</dbReference>
<reference evidence="2 3" key="1">
    <citation type="submission" date="2016-11" db="EMBL/GenBank/DDBJ databases">
        <title>Draft Genome Sequences of Nine Cyanobacterial Strains from Diverse Habitats.</title>
        <authorList>
            <person name="Zhu T."/>
            <person name="Hou S."/>
            <person name="Lu X."/>
            <person name="Hess W.R."/>
        </authorList>
    </citation>
    <scope>NUCLEOTIDE SEQUENCE [LARGE SCALE GENOMIC DNA]</scope>
    <source>
        <strain evidence="2 3">NIES-30</strain>
    </source>
</reference>
<dbReference type="RefSeq" id="WP_073609875.1">
    <property type="nucleotide sequence ID" value="NZ_MRCG01000015.1"/>
</dbReference>
<protein>
    <submittedName>
        <fullName evidence="2">Uncharacterized protein</fullName>
    </submittedName>
</protein>
<keyword evidence="1" id="KW-1133">Transmembrane helix</keyword>
<evidence type="ECO:0000313" key="2">
    <source>
        <dbReference type="EMBL" id="OKH45827.1"/>
    </source>
</evidence>
<dbReference type="EMBL" id="MRCG01000015">
    <property type="protein sequence ID" value="OKH45827.1"/>
    <property type="molecule type" value="Genomic_DNA"/>
</dbReference>
<evidence type="ECO:0000256" key="1">
    <source>
        <dbReference type="SAM" id="Phobius"/>
    </source>
</evidence>
<keyword evidence="3" id="KW-1185">Reference proteome</keyword>
<keyword evidence="1" id="KW-0472">Membrane</keyword>
<gene>
    <name evidence="2" type="ORF">NIES30_18260</name>
</gene>